<sequence>MLHYQITQPILDVLFATSTKCKSHSELVEQVIEVLWAITEKLLEQIRERIKGELLNRVLTLLNDLEEHVNALSPTVAKSDFAATVASCRTKVQTDYAMFAEWFTRSSGQSIKSFQLSLVVDVATKTARRFHPSVIFRPETSLISDHFNGDWFKAFVEVFVILFDNVVKNAKTAEFRPICVVNYDGKNSITISVSNDVGSQVDIEQLSDQAVLLSEEAELDKEERLQTEGNSGLTKIRKLLKEDLRQSDSSLACSVSKDGMFKVAIEMNSARLILEAD</sequence>
<gene>
    <name evidence="1" type="ORF">Fuma_01149</name>
</gene>
<dbReference type="EMBL" id="CP017641">
    <property type="protein sequence ID" value="APZ91560.1"/>
    <property type="molecule type" value="Genomic_DNA"/>
</dbReference>
<protein>
    <submittedName>
        <fullName evidence="1">Uncharacterized protein</fullName>
    </submittedName>
</protein>
<dbReference type="Proteomes" id="UP000187735">
    <property type="component" value="Chromosome"/>
</dbReference>
<organism evidence="1 2">
    <name type="scientific">Fuerstiella marisgermanici</name>
    <dbReference type="NCBI Taxonomy" id="1891926"/>
    <lineage>
        <taxon>Bacteria</taxon>
        <taxon>Pseudomonadati</taxon>
        <taxon>Planctomycetota</taxon>
        <taxon>Planctomycetia</taxon>
        <taxon>Planctomycetales</taxon>
        <taxon>Planctomycetaceae</taxon>
        <taxon>Fuerstiella</taxon>
    </lineage>
</organism>
<evidence type="ECO:0000313" key="2">
    <source>
        <dbReference type="Proteomes" id="UP000187735"/>
    </source>
</evidence>
<proteinExistence type="predicted"/>
<dbReference type="AlphaFoldDB" id="A0A1P8WBW1"/>
<name>A0A1P8WBW1_9PLAN</name>
<reference evidence="1 2" key="1">
    <citation type="journal article" date="2016" name="Front. Microbiol.">
        <title>Fuerstia marisgermanicae gen. nov., sp. nov., an Unusual Member of the Phylum Planctomycetes from the German Wadden Sea.</title>
        <authorList>
            <person name="Kohn T."/>
            <person name="Heuer A."/>
            <person name="Jogler M."/>
            <person name="Vollmers J."/>
            <person name="Boedeker C."/>
            <person name="Bunk B."/>
            <person name="Rast P."/>
            <person name="Borchert D."/>
            <person name="Glockner I."/>
            <person name="Freese H.M."/>
            <person name="Klenk H.P."/>
            <person name="Overmann J."/>
            <person name="Kaster A.K."/>
            <person name="Rohde M."/>
            <person name="Wiegand S."/>
            <person name="Jogler C."/>
        </authorList>
    </citation>
    <scope>NUCLEOTIDE SEQUENCE [LARGE SCALE GENOMIC DNA]</scope>
    <source>
        <strain evidence="1 2">NH11</strain>
    </source>
</reference>
<dbReference type="STRING" id="1891926.Fuma_01149"/>
<evidence type="ECO:0000313" key="1">
    <source>
        <dbReference type="EMBL" id="APZ91560.1"/>
    </source>
</evidence>
<dbReference type="KEGG" id="fmr:Fuma_01149"/>
<keyword evidence="2" id="KW-1185">Reference proteome</keyword>
<accession>A0A1P8WBW1</accession>